<accession>A0A6L7IVW1</accession>
<keyword evidence="2" id="KW-1003">Cell membrane</keyword>
<evidence type="ECO:0000256" key="4">
    <source>
        <dbReference type="ARBA" id="ARBA00022989"/>
    </source>
</evidence>
<evidence type="ECO:0000256" key="3">
    <source>
        <dbReference type="ARBA" id="ARBA00022692"/>
    </source>
</evidence>
<reference evidence="6 7" key="1">
    <citation type="submission" date="2020-10" db="EMBL/GenBank/DDBJ databases">
        <title>Eggerthella sp. nov., isolated from human feces.</title>
        <authorList>
            <person name="Yajun G."/>
        </authorList>
    </citation>
    <scope>NUCLEOTIDE SEQUENCE [LARGE SCALE GENOMIC DNA]</scope>
    <source>
        <strain evidence="6 7">HF-1101</strain>
    </source>
</reference>
<dbReference type="Proteomes" id="UP000478463">
    <property type="component" value="Chromosome"/>
</dbReference>
<sequence length="480" mass="52358">MTEHIHGRRLVASTGNIISFIKNSSLFLVGSVLSRMLTFLLLPLYTSTVPTEDFGVYDISLVYVSLVSSVLFFELWSAVLRFLYDFDSPEKKANVVKNGAVIFFGSSIVFIVAALVLFSLLNTRYVALIVGYGIAGALSQYMCFIARGYGKNAQFSVSGVINTGIVLASNLILMLVFKFDYSAMYIGFILGALSQTVYLFFVLDLRSILRRGELDRSLVIDLLRFSLPLCLNTASFWLLTSATKLVYNAVFGYSASGVFSVGSKFGQIIMLATTCFAYAWQDISFSASTRDAPGSFYSGACNTYLQFLASAFALLLPVVFFIFPLFVSSEYASALSLVPSFFAVSLVSGYATFIGNVFYAIKKTRPIMLSATAAGVVAVGLSFPLVKTFGANGANLAVILGFVIAIAIRAFLLRKELGFLIEWKTVVLCTMWVVLSALIFILGNPTSIILSAIVSMLIAGAIFRREIGLLLNIAKQKLFH</sequence>
<evidence type="ECO:0000256" key="5">
    <source>
        <dbReference type="ARBA" id="ARBA00023136"/>
    </source>
</evidence>
<evidence type="ECO:0000313" key="6">
    <source>
        <dbReference type="EMBL" id="QOS68993.1"/>
    </source>
</evidence>
<dbReference type="PANTHER" id="PTHR30250:SF11">
    <property type="entry name" value="O-ANTIGEN TRANSPORTER-RELATED"/>
    <property type="match status" value="1"/>
</dbReference>
<evidence type="ECO:0000256" key="2">
    <source>
        <dbReference type="ARBA" id="ARBA00022475"/>
    </source>
</evidence>
<dbReference type="RefSeq" id="WP_160943419.1">
    <property type="nucleotide sequence ID" value="NZ_CP063310.1"/>
</dbReference>
<gene>
    <name evidence="6" type="ORF">GS424_003855</name>
</gene>
<keyword evidence="4" id="KW-1133">Transmembrane helix</keyword>
<protein>
    <submittedName>
        <fullName evidence="6">Polysaccharide biosynthesis C-terminal domain-containing protein</fullName>
    </submittedName>
</protein>
<dbReference type="Pfam" id="PF01943">
    <property type="entry name" value="Polysacc_synt"/>
    <property type="match status" value="1"/>
</dbReference>
<dbReference type="AlphaFoldDB" id="A0A6L7IVW1"/>
<evidence type="ECO:0000313" key="7">
    <source>
        <dbReference type="Proteomes" id="UP000478463"/>
    </source>
</evidence>
<organism evidence="6 7">
    <name type="scientific">Eggerthella guodeyinii</name>
    <dbReference type="NCBI Taxonomy" id="2690837"/>
    <lineage>
        <taxon>Bacteria</taxon>
        <taxon>Bacillati</taxon>
        <taxon>Actinomycetota</taxon>
        <taxon>Coriobacteriia</taxon>
        <taxon>Eggerthellales</taxon>
        <taxon>Eggerthellaceae</taxon>
        <taxon>Eggerthella</taxon>
    </lineage>
</organism>
<comment type="subcellular location">
    <subcellularLocation>
        <location evidence="1">Cell membrane</location>
        <topology evidence="1">Multi-pass membrane protein</topology>
    </subcellularLocation>
</comment>
<dbReference type="InterPro" id="IPR002797">
    <property type="entry name" value="Polysacc_synth"/>
</dbReference>
<name>A0A6L7IVW1_9ACTN</name>
<keyword evidence="3" id="KW-0812">Transmembrane</keyword>
<dbReference type="EMBL" id="CP063310">
    <property type="protein sequence ID" value="QOS68993.1"/>
    <property type="molecule type" value="Genomic_DNA"/>
</dbReference>
<dbReference type="GO" id="GO:0005886">
    <property type="term" value="C:plasma membrane"/>
    <property type="evidence" value="ECO:0007669"/>
    <property type="project" value="UniProtKB-SubCell"/>
</dbReference>
<evidence type="ECO:0000256" key="1">
    <source>
        <dbReference type="ARBA" id="ARBA00004651"/>
    </source>
</evidence>
<dbReference type="KEGG" id="egd:GS424_003855"/>
<dbReference type="PANTHER" id="PTHR30250">
    <property type="entry name" value="PST FAMILY PREDICTED COLANIC ACID TRANSPORTER"/>
    <property type="match status" value="1"/>
</dbReference>
<dbReference type="InterPro" id="IPR050833">
    <property type="entry name" value="Poly_Biosynth_Transport"/>
</dbReference>
<keyword evidence="5" id="KW-0472">Membrane</keyword>
<proteinExistence type="predicted"/>